<dbReference type="EMBL" id="MGGB01000004">
    <property type="protein sequence ID" value="OGM19649.1"/>
    <property type="molecule type" value="Genomic_DNA"/>
</dbReference>
<feature type="transmembrane region" description="Helical" evidence="1">
    <location>
        <begin position="376"/>
        <end position="396"/>
    </location>
</feature>
<comment type="caution">
    <text evidence="2">The sequence shown here is derived from an EMBL/GenBank/DDBJ whole genome shotgun (WGS) entry which is preliminary data.</text>
</comment>
<gene>
    <name evidence="2" type="ORF">A2685_01785</name>
</gene>
<feature type="transmembrane region" description="Helical" evidence="1">
    <location>
        <begin position="312"/>
        <end position="336"/>
    </location>
</feature>
<feature type="transmembrane region" description="Helical" evidence="1">
    <location>
        <begin position="173"/>
        <end position="193"/>
    </location>
</feature>
<evidence type="ECO:0000313" key="3">
    <source>
        <dbReference type="Proteomes" id="UP000178446"/>
    </source>
</evidence>
<feature type="transmembrane region" description="Helical" evidence="1">
    <location>
        <begin position="205"/>
        <end position="238"/>
    </location>
</feature>
<evidence type="ECO:0000313" key="2">
    <source>
        <dbReference type="EMBL" id="OGM19649.1"/>
    </source>
</evidence>
<evidence type="ECO:0008006" key="4">
    <source>
        <dbReference type="Google" id="ProtNLM"/>
    </source>
</evidence>
<keyword evidence="1" id="KW-0812">Transmembrane</keyword>
<keyword evidence="1" id="KW-0472">Membrane</keyword>
<feature type="transmembrane region" description="Helical" evidence="1">
    <location>
        <begin position="103"/>
        <end position="123"/>
    </location>
</feature>
<feature type="transmembrane region" description="Helical" evidence="1">
    <location>
        <begin position="348"/>
        <end position="370"/>
    </location>
</feature>
<protein>
    <recommendedName>
        <fullName evidence="4">Glycosyltransferase RgtA/B/C/D-like domain-containing protein</fullName>
    </recommendedName>
</protein>
<dbReference type="Proteomes" id="UP000178446">
    <property type="component" value="Unassembled WGS sequence"/>
</dbReference>
<sequence>MEMLGKGIVSEKNRLWLYLTIIAGSFAQVIMIFPSGLRSQRGIQFWGAQFHDGLWHIAIVKKFVNFSFENPVFAGEKLGNYHYFSDLLVALVHIITRIDVFVIYYKILPSVISLSTGFFVFLLSKKLFKSEVAAIWSMFFVFLGSNFAYLLPFFGLGYPIWETNFWVQQPMSIYSNMPYALSVPIVLSSIYFLTKYLSGPRNNYLILSALLLAIAPATKSFTFFIFPGLFVISLYRVYKNKKFDLLIYFSCTLLIAILLMLPSLRFSDNFIYEPGWFLKTMIEAPDRMNWQDWSLRYQFYKSNNDIFNLVRFYITAFVIFFVGNLGTRVLAFVGVYKIRKLPHPEIHFLLLFSSFLLAIFPMFYLSSGIAWNTIQFYYYFLLFLGIYAGYGTYILLNNTRTKLYKIGLAIIIILFSIPVDIQTFYFYYSRPTGSYVTYEELEAFNYLNINGDDSDRVLTFPIGASFIHLAAYTGKTVFLGDEITAVLTGHDYRKRLDEINSAIEEREGFLKYLRKNKIRWIYDVTSEKSEILKNGNIKTSFKKGNISIYEVVF</sequence>
<keyword evidence="1" id="KW-1133">Transmembrane helix</keyword>
<organism evidence="2 3">
    <name type="scientific">Candidatus Woesebacteria bacterium RIFCSPHIGHO2_01_FULL_37_10</name>
    <dbReference type="NCBI Taxonomy" id="1802489"/>
    <lineage>
        <taxon>Bacteria</taxon>
        <taxon>Candidatus Woeseibacteriota</taxon>
    </lineage>
</organism>
<reference evidence="2 3" key="1">
    <citation type="journal article" date="2016" name="Nat. Commun.">
        <title>Thousands of microbial genomes shed light on interconnected biogeochemical processes in an aquifer system.</title>
        <authorList>
            <person name="Anantharaman K."/>
            <person name="Brown C.T."/>
            <person name="Hug L.A."/>
            <person name="Sharon I."/>
            <person name="Castelle C.J."/>
            <person name="Probst A.J."/>
            <person name="Thomas B.C."/>
            <person name="Singh A."/>
            <person name="Wilkins M.J."/>
            <person name="Karaoz U."/>
            <person name="Brodie E.L."/>
            <person name="Williams K.H."/>
            <person name="Hubbard S.S."/>
            <person name="Banfield J.F."/>
        </authorList>
    </citation>
    <scope>NUCLEOTIDE SEQUENCE [LARGE SCALE GENOMIC DNA]</scope>
</reference>
<feature type="transmembrane region" description="Helical" evidence="1">
    <location>
        <begin position="245"/>
        <end position="264"/>
    </location>
</feature>
<accession>A0A1F7XY51</accession>
<feature type="transmembrane region" description="Helical" evidence="1">
    <location>
        <begin position="408"/>
        <end position="428"/>
    </location>
</feature>
<proteinExistence type="predicted"/>
<feature type="transmembrane region" description="Helical" evidence="1">
    <location>
        <begin position="15"/>
        <end position="33"/>
    </location>
</feature>
<evidence type="ECO:0000256" key="1">
    <source>
        <dbReference type="SAM" id="Phobius"/>
    </source>
</evidence>
<name>A0A1F7XY51_9BACT</name>
<dbReference type="AlphaFoldDB" id="A0A1F7XY51"/>
<feature type="transmembrane region" description="Helical" evidence="1">
    <location>
        <begin position="135"/>
        <end position="161"/>
    </location>
</feature>